<evidence type="ECO:0000256" key="1">
    <source>
        <dbReference type="ARBA" id="ARBA00005189"/>
    </source>
</evidence>
<comment type="pathway">
    <text evidence="1">Lipid metabolism.</text>
</comment>
<dbReference type="OrthoDB" id="9772751at2"/>
<dbReference type="PANTHER" id="PTHR44307">
    <property type="entry name" value="PHOSPHOETHANOLAMINE METHYLTRANSFERASE"/>
    <property type="match status" value="1"/>
</dbReference>
<sequence>MDDLELIIDLHKGALRLGPGSSEETGKALKLTNLNLSEDLKIADIGCGSGAQTLELARLTRGKIIAVDLFPEFLEKVKEYAEEEGYKERINTLQCSMDDLPFEEESLDLIWSEGAIYNMGFQKGLLAWRKFLKPGGYIAVSEITWLKEDRPPELEQFWSGTYSEMHSLEVKKDQLKNCGYELVGNFTISENSWLDNYYTPMLSRIPDFLKRHQEDKNAEDLVKEEQHEIDLFKKYKDYYGYVFYIARKI</sequence>
<dbReference type="Proteomes" id="UP000324209">
    <property type="component" value="Chromosome"/>
</dbReference>
<organism evidence="6 7">
    <name type="scientific">Oceanispirochaeta crateris</name>
    <dbReference type="NCBI Taxonomy" id="2518645"/>
    <lineage>
        <taxon>Bacteria</taxon>
        <taxon>Pseudomonadati</taxon>
        <taxon>Spirochaetota</taxon>
        <taxon>Spirochaetia</taxon>
        <taxon>Spirochaetales</taxon>
        <taxon>Spirochaetaceae</taxon>
        <taxon>Oceanispirochaeta</taxon>
    </lineage>
</organism>
<comment type="pathway">
    <text evidence="4">Phospholipid metabolism.</text>
</comment>
<keyword evidence="3 6" id="KW-0808">Transferase</keyword>
<dbReference type="RefSeq" id="WP_149484663.1">
    <property type="nucleotide sequence ID" value="NZ_CP036150.1"/>
</dbReference>
<accession>A0A5C1QHW2</accession>
<evidence type="ECO:0000256" key="3">
    <source>
        <dbReference type="ARBA" id="ARBA00022679"/>
    </source>
</evidence>
<dbReference type="Gene3D" id="3.40.50.150">
    <property type="entry name" value="Vaccinia Virus protein VP39"/>
    <property type="match status" value="1"/>
</dbReference>
<proteinExistence type="predicted"/>
<dbReference type="InterPro" id="IPR013216">
    <property type="entry name" value="Methyltransf_11"/>
</dbReference>
<dbReference type="EMBL" id="CP036150">
    <property type="protein sequence ID" value="QEN06580.1"/>
    <property type="molecule type" value="Genomic_DNA"/>
</dbReference>
<feature type="domain" description="Methyltransferase type 11" evidence="5">
    <location>
        <begin position="44"/>
        <end position="139"/>
    </location>
</feature>
<evidence type="ECO:0000256" key="2">
    <source>
        <dbReference type="ARBA" id="ARBA00022603"/>
    </source>
</evidence>
<keyword evidence="2 6" id="KW-0489">Methyltransferase</keyword>
<dbReference type="KEGG" id="ock:EXM22_00715"/>
<evidence type="ECO:0000313" key="6">
    <source>
        <dbReference type="EMBL" id="QEN06580.1"/>
    </source>
</evidence>
<name>A0A5C1QHW2_9SPIO</name>
<dbReference type="PANTHER" id="PTHR44307:SF2">
    <property type="entry name" value="PHOSPHOETHANOLAMINE METHYLTRANSFERASE ISOFORM X1"/>
    <property type="match status" value="1"/>
</dbReference>
<dbReference type="GO" id="GO:0032259">
    <property type="term" value="P:methylation"/>
    <property type="evidence" value="ECO:0007669"/>
    <property type="project" value="UniProtKB-KW"/>
</dbReference>
<evidence type="ECO:0000313" key="7">
    <source>
        <dbReference type="Proteomes" id="UP000324209"/>
    </source>
</evidence>
<dbReference type="SUPFAM" id="SSF53335">
    <property type="entry name" value="S-adenosyl-L-methionine-dependent methyltransferases"/>
    <property type="match status" value="1"/>
</dbReference>
<dbReference type="AlphaFoldDB" id="A0A5C1QHW2"/>
<evidence type="ECO:0000256" key="4">
    <source>
        <dbReference type="ARBA" id="ARBA00025707"/>
    </source>
</evidence>
<dbReference type="Pfam" id="PF08241">
    <property type="entry name" value="Methyltransf_11"/>
    <property type="match status" value="1"/>
</dbReference>
<gene>
    <name evidence="6" type="ORF">EXM22_00715</name>
</gene>
<protein>
    <submittedName>
        <fullName evidence="6">Class I SAM-dependent methyltransferase</fullName>
    </submittedName>
</protein>
<dbReference type="GO" id="GO:0008757">
    <property type="term" value="F:S-adenosylmethionine-dependent methyltransferase activity"/>
    <property type="evidence" value="ECO:0007669"/>
    <property type="project" value="InterPro"/>
</dbReference>
<evidence type="ECO:0000259" key="5">
    <source>
        <dbReference type="Pfam" id="PF08241"/>
    </source>
</evidence>
<reference evidence="6 7" key="1">
    <citation type="submission" date="2019-02" db="EMBL/GenBank/DDBJ databases">
        <title>Complete Genome Sequence and Methylome Analysis of free living Spirochaetas.</title>
        <authorList>
            <person name="Fomenkov A."/>
            <person name="Dubinina G."/>
            <person name="Leshcheva N."/>
            <person name="Mikheeva N."/>
            <person name="Grabovich M."/>
            <person name="Vincze T."/>
            <person name="Roberts R.J."/>
        </authorList>
    </citation>
    <scope>NUCLEOTIDE SEQUENCE [LARGE SCALE GENOMIC DNA]</scope>
    <source>
        <strain evidence="6 7">K2</strain>
    </source>
</reference>
<keyword evidence="7" id="KW-1185">Reference proteome</keyword>
<dbReference type="CDD" id="cd02440">
    <property type="entry name" value="AdoMet_MTases"/>
    <property type="match status" value="1"/>
</dbReference>
<dbReference type="InterPro" id="IPR029063">
    <property type="entry name" value="SAM-dependent_MTases_sf"/>
</dbReference>